<evidence type="ECO:0000313" key="4">
    <source>
        <dbReference type="Proteomes" id="UP001595696"/>
    </source>
</evidence>
<sequence length="182" mass="19934">MTTNSYQPGPLRHAEVARDGDGWALIFTRDFPQPPAAVWAALTDPDELRKWAPYTADRPLTATGPVTLIAIDDEEERELPGEITAADPPALLEFTWDTDVLRWELSTAGDGTRLRLIHRLTDRATSPMLAAGWHVCLDVIELLLAGTPVGPITGPAALEHGWAELNARYAEQLGIEPPDTPR</sequence>
<evidence type="ECO:0000259" key="2">
    <source>
        <dbReference type="Pfam" id="PF08327"/>
    </source>
</evidence>
<dbReference type="InterPro" id="IPR013538">
    <property type="entry name" value="ASHA1/2-like_C"/>
</dbReference>
<evidence type="ECO:0000256" key="1">
    <source>
        <dbReference type="ARBA" id="ARBA00006817"/>
    </source>
</evidence>
<dbReference type="EMBL" id="JBHSAX010000019">
    <property type="protein sequence ID" value="MFC3965094.1"/>
    <property type="molecule type" value="Genomic_DNA"/>
</dbReference>
<name>A0ABV8DZE6_9NOCA</name>
<keyword evidence="4" id="KW-1185">Reference proteome</keyword>
<feature type="domain" description="Activator of Hsp90 ATPase homologue 1/2-like C-terminal" evidence="2">
    <location>
        <begin position="34"/>
        <end position="144"/>
    </location>
</feature>
<comment type="caution">
    <text evidence="3">The sequence shown here is derived from an EMBL/GenBank/DDBJ whole genome shotgun (WGS) entry which is preliminary data.</text>
</comment>
<dbReference type="SUPFAM" id="SSF55961">
    <property type="entry name" value="Bet v1-like"/>
    <property type="match status" value="1"/>
</dbReference>
<dbReference type="InterPro" id="IPR023393">
    <property type="entry name" value="START-like_dom_sf"/>
</dbReference>
<accession>A0ABV8DZE6</accession>
<dbReference type="Gene3D" id="3.30.530.20">
    <property type="match status" value="1"/>
</dbReference>
<organism evidence="3 4">
    <name type="scientific">Nocardia jiangsuensis</name>
    <dbReference type="NCBI Taxonomy" id="1691563"/>
    <lineage>
        <taxon>Bacteria</taxon>
        <taxon>Bacillati</taxon>
        <taxon>Actinomycetota</taxon>
        <taxon>Actinomycetes</taxon>
        <taxon>Mycobacteriales</taxon>
        <taxon>Nocardiaceae</taxon>
        <taxon>Nocardia</taxon>
    </lineage>
</organism>
<dbReference type="CDD" id="cd08899">
    <property type="entry name" value="SRPBCC_CalC_Aha1-like_6"/>
    <property type="match status" value="1"/>
</dbReference>
<dbReference type="Proteomes" id="UP001595696">
    <property type="component" value="Unassembled WGS sequence"/>
</dbReference>
<reference evidence="4" key="1">
    <citation type="journal article" date="2019" name="Int. J. Syst. Evol. Microbiol.">
        <title>The Global Catalogue of Microorganisms (GCM) 10K type strain sequencing project: providing services to taxonomists for standard genome sequencing and annotation.</title>
        <authorList>
            <consortium name="The Broad Institute Genomics Platform"/>
            <consortium name="The Broad Institute Genome Sequencing Center for Infectious Disease"/>
            <person name="Wu L."/>
            <person name="Ma J."/>
        </authorList>
    </citation>
    <scope>NUCLEOTIDE SEQUENCE [LARGE SCALE GENOMIC DNA]</scope>
    <source>
        <strain evidence="4">CGMCC 4.7330</strain>
    </source>
</reference>
<dbReference type="RefSeq" id="WP_378614850.1">
    <property type="nucleotide sequence ID" value="NZ_JBHSAX010000019.1"/>
</dbReference>
<dbReference type="Pfam" id="PF08327">
    <property type="entry name" value="AHSA1"/>
    <property type="match status" value="1"/>
</dbReference>
<proteinExistence type="inferred from homology"/>
<evidence type="ECO:0000313" key="3">
    <source>
        <dbReference type="EMBL" id="MFC3965094.1"/>
    </source>
</evidence>
<comment type="similarity">
    <text evidence="1">Belongs to the AHA1 family.</text>
</comment>
<protein>
    <submittedName>
        <fullName evidence="3">SRPBCC family protein</fullName>
    </submittedName>
</protein>
<gene>
    <name evidence="3" type="ORF">ACFO0B_24165</name>
</gene>